<evidence type="ECO:0000313" key="6">
    <source>
        <dbReference type="EMBL" id="MYL83229.1"/>
    </source>
</evidence>
<comment type="caution">
    <text evidence="6">The sequence shown here is derived from an EMBL/GenBank/DDBJ whole genome shotgun (WGS) entry which is preliminary data.</text>
</comment>
<dbReference type="PANTHER" id="PTHR42913:SF9">
    <property type="entry name" value="SLR1591 PROTEIN"/>
    <property type="match status" value="1"/>
</dbReference>
<evidence type="ECO:0000256" key="3">
    <source>
        <dbReference type="ARBA" id="ARBA00022827"/>
    </source>
</evidence>
<keyword evidence="2" id="KW-0285">Flavoprotein</keyword>
<sequence length="390" mass="40554">MLAKRLVLAGGGHAHLMTLSRLADFAAAGIEVVCVAPGPYLAYSGMGPGLLAGRYTLAELRFPIAAMASRHGARFERGLVAAIDPAGRRLLLRDGRSLGYDAVSFGLGSRVVPDFSLSDTPGATVLTVKPIENLLLARQAVESRVEAGGMVRVVVAGGGAAGFEVAANMLGLFHRLGVAAPHLTVAAPRGLLPGWPDRAVRLAGRSLEDRGARVVAARVVGLDKGTASLSDGARIGCDLLLAATGTRPPGLFTECGLSADSDDGLTVSACLQSPFAPEIFGGGDCIHFGPAPLPRAGVYAVRQGPVLAANLLAYLTGRELTPFRATGKNYLALLNCGDGRAILRKGPFVTEGAWVMGLKDYIDRKFLRRLSPARPFAPSTRVTKSARTAG</sequence>
<accession>A0A7C9MJ74</accession>
<keyword evidence="7" id="KW-1185">Reference proteome</keyword>
<dbReference type="InterPro" id="IPR051169">
    <property type="entry name" value="NADH-Q_oxidoreductase"/>
</dbReference>
<keyword evidence="4" id="KW-0560">Oxidoreductase</keyword>
<evidence type="ECO:0000259" key="5">
    <source>
        <dbReference type="Pfam" id="PF07992"/>
    </source>
</evidence>
<dbReference type="SUPFAM" id="SSF51905">
    <property type="entry name" value="FAD/NAD(P)-binding domain"/>
    <property type="match status" value="2"/>
</dbReference>
<feature type="domain" description="FAD/NAD(P)-binding" evidence="5">
    <location>
        <begin position="5"/>
        <end position="297"/>
    </location>
</feature>
<dbReference type="OrthoDB" id="9767928at2"/>
<dbReference type="EMBL" id="WVUD01000012">
    <property type="protein sequence ID" value="MYL83229.1"/>
    <property type="molecule type" value="Genomic_DNA"/>
</dbReference>
<gene>
    <name evidence="6" type="ORF">GTA51_08800</name>
</gene>
<reference evidence="6 7" key="1">
    <citation type="submission" date="2020-01" db="EMBL/GenBank/DDBJ databases">
        <title>Genome sequence of Desulfovibrio aerotolerans DSM 16695(T).</title>
        <authorList>
            <person name="Karnachuk O."/>
            <person name="Avakyan M."/>
            <person name="Mardanov A."/>
            <person name="Kadnikov V."/>
            <person name="Ravin N."/>
        </authorList>
    </citation>
    <scope>NUCLEOTIDE SEQUENCE [LARGE SCALE GENOMIC DNA]</scope>
    <source>
        <strain evidence="6 7">DSM 16695</strain>
    </source>
</reference>
<dbReference type="Pfam" id="PF07992">
    <property type="entry name" value="Pyr_redox_2"/>
    <property type="match status" value="1"/>
</dbReference>
<dbReference type="Gene3D" id="3.50.50.100">
    <property type="match status" value="1"/>
</dbReference>
<dbReference type="RefSeq" id="WP_160960359.1">
    <property type="nucleotide sequence ID" value="NZ_WVUD01000012.1"/>
</dbReference>
<dbReference type="InterPro" id="IPR036188">
    <property type="entry name" value="FAD/NAD-bd_sf"/>
</dbReference>
<dbReference type="Proteomes" id="UP000482487">
    <property type="component" value="Unassembled WGS sequence"/>
</dbReference>
<dbReference type="AlphaFoldDB" id="A0A7C9MJ74"/>
<evidence type="ECO:0000256" key="1">
    <source>
        <dbReference type="ARBA" id="ARBA00001974"/>
    </source>
</evidence>
<proteinExistence type="predicted"/>
<name>A0A7C9MJ74_9BACT</name>
<dbReference type="PANTHER" id="PTHR42913">
    <property type="entry name" value="APOPTOSIS-INDUCING FACTOR 1"/>
    <property type="match status" value="1"/>
</dbReference>
<organism evidence="6 7">
    <name type="scientific">Solidesulfovibrio aerotolerans</name>
    <dbReference type="NCBI Taxonomy" id="295255"/>
    <lineage>
        <taxon>Bacteria</taxon>
        <taxon>Pseudomonadati</taxon>
        <taxon>Thermodesulfobacteriota</taxon>
        <taxon>Desulfovibrionia</taxon>
        <taxon>Desulfovibrionales</taxon>
        <taxon>Desulfovibrionaceae</taxon>
        <taxon>Solidesulfovibrio</taxon>
    </lineage>
</organism>
<dbReference type="GO" id="GO:0003955">
    <property type="term" value="F:NAD(P)H dehydrogenase (quinone) activity"/>
    <property type="evidence" value="ECO:0007669"/>
    <property type="project" value="TreeGrafter"/>
</dbReference>
<dbReference type="GO" id="GO:0019646">
    <property type="term" value="P:aerobic electron transport chain"/>
    <property type="evidence" value="ECO:0007669"/>
    <property type="project" value="TreeGrafter"/>
</dbReference>
<dbReference type="InterPro" id="IPR023753">
    <property type="entry name" value="FAD/NAD-binding_dom"/>
</dbReference>
<keyword evidence="3" id="KW-0274">FAD</keyword>
<evidence type="ECO:0000256" key="2">
    <source>
        <dbReference type="ARBA" id="ARBA00022630"/>
    </source>
</evidence>
<comment type="cofactor">
    <cofactor evidence="1">
        <name>FAD</name>
        <dbReference type="ChEBI" id="CHEBI:57692"/>
    </cofactor>
</comment>
<evidence type="ECO:0000256" key="4">
    <source>
        <dbReference type="ARBA" id="ARBA00023002"/>
    </source>
</evidence>
<evidence type="ECO:0000313" key="7">
    <source>
        <dbReference type="Proteomes" id="UP000482487"/>
    </source>
</evidence>
<protein>
    <submittedName>
        <fullName evidence="6">FAD-dependent oxidoreductase</fullName>
    </submittedName>
</protein>